<feature type="compositionally biased region" description="Polar residues" evidence="1">
    <location>
        <begin position="1050"/>
        <end position="1063"/>
    </location>
</feature>
<feature type="compositionally biased region" description="Basic and acidic residues" evidence="1">
    <location>
        <begin position="350"/>
        <end position="372"/>
    </location>
</feature>
<feature type="region of interest" description="Disordered" evidence="1">
    <location>
        <begin position="975"/>
        <end position="1000"/>
    </location>
</feature>
<dbReference type="EMBL" id="JAYDYQ010002532">
    <property type="protein sequence ID" value="KAK4486598.1"/>
    <property type="molecule type" value="Genomic_DNA"/>
</dbReference>
<feature type="region of interest" description="Disordered" evidence="1">
    <location>
        <begin position="122"/>
        <end position="177"/>
    </location>
</feature>
<evidence type="ECO:0000313" key="3">
    <source>
        <dbReference type="Proteomes" id="UP001291926"/>
    </source>
</evidence>
<feature type="region of interest" description="Disordered" evidence="1">
    <location>
        <begin position="350"/>
        <end position="383"/>
    </location>
</feature>
<accession>A0ABR0DCR9</accession>
<feature type="compositionally biased region" description="Basic and acidic residues" evidence="1">
    <location>
        <begin position="1021"/>
        <end position="1048"/>
    </location>
</feature>
<comment type="caution">
    <text evidence="2">The sequence shown here is derived from an EMBL/GenBank/DDBJ whole genome shotgun (WGS) entry which is preliminary data.</text>
</comment>
<sequence length="1063" mass="118603">MWADPNRIRNPVGNFRWVHAMKWVGQKKFGSVPLAPFVVDGVKSVSTANSLTSIVNPQLMPLSSGHPLVRSPIGSHLPRDDRIEELTTEVRNFTKDLEAKQVEWSNVVSKFENMLGSATAASQANTKASNTAWTGPPKSSVDKVKGPAIHIGGSRSRDETHYKQGNGQTNVLDKKGSTSKARCHADLATVPLFVNPNIYGQYMPWPNTTQGAYPYQVMPQPQHQVMPQYQVMAPSPVPAPLPVRALVVATGSGKDHLTDHQLGREVDTRKASEIPWESKGRSDDQTQYRRYLRQRKEIETAKGKAPMKQRMTKPRKAKYGTIDLEKELEEDENDLREKFAKIYAEDDSKKDEALSGRAVEEKAVDEKLKEDEGSGTSQPSAGSAVMQCNAVGSELVDVIDEELEYFTDGVWDEGMPEPSADKAEQLEIDEIVIIGPEQEACADLIRKDDRIEELTMEVRNFTKDLEAKQVEWSNVVSKFENMLGSATAASQANTKASNTAWTGPPKSSVDKVKGPAIHIGGSRSRDETPYKQGNGQTNVLDKKGSTSKARCHADLATVPLFVNPNIYGQYMPWPNTTQGAYPYQVMPQPQHQVMPQYQVMAPSPVPAPLPVRALVVATGSGKDHLTDHQLGREVDTRKASEIPWESKGRSDDQTQYRRYLRQRKEIETAKGKAPMKQRMTKPRKAKYGTIDLEKELEEDENDLREKFAKIYAEDDSKKDEALSSRAVEEKAVDEKLKEDEGSGTSQPSAGSAVMQCNAVGSELVDVIDEELEYFTDGVWDEGMPEPSADKAEQLEIDEIVIIGPEQEACADLIRKPGQGRPKVLLTKSRDPRYISEEVDRGMKRPTNRATDKLMSLTRKEVPPRPVPLFVNPNIYGQYMPWPNTTQGAYPYQVMPQPQHQVMPQYQVMAPSPVPAPLPVRALVVATGSGKDHLTDHQLGREVDTRKASEIPWESKGRSDDQTQYRRYLRQRKEIETAKGKAPMKQRMTKPRKAKYGTIDLEKELEEDENDLREKFAKIYAEDDSKKDEALSGRAVEEKAVDEKLKEDEGSGTSQPSAGSAVMQ</sequence>
<reference evidence="2 3" key="1">
    <citation type="journal article" date="2023" name="bioRxiv">
        <title>Genome report: Whole genome sequence and annotation of Penstemon davidsonii.</title>
        <authorList>
            <person name="Ostevik K.L."/>
            <person name="Alabady M."/>
            <person name="Zhang M."/>
            <person name="Rausher M.D."/>
        </authorList>
    </citation>
    <scope>NUCLEOTIDE SEQUENCE [LARGE SCALE GENOMIC DNA]</scope>
    <source>
        <strain evidence="2">DNT005</strain>
        <tissue evidence="2">Whole leaf</tissue>
    </source>
</reference>
<dbReference type="Proteomes" id="UP001291926">
    <property type="component" value="Unassembled WGS sequence"/>
</dbReference>
<evidence type="ECO:0000313" key="2">
    <source>
        <dbReference type="EMBL" id="KAK4486598.1"/>
    </source>
</evidence>
<feature type="region of interest" description="Disordered" evidence="1">
    <location>
        <begin position="1021"/>
        <end position="1063"/>
    </location>
</feature>
<evidence type="ECO:0000256" key="1">
    <source>
        <dbReference type="SAM" id="MobiDB-lite"/>
    </source>
</evidence>
<gene>
    <name evidence="2" type="ORF">RD792_006849</name>
</gene>
<feature type="region of interest" description="Disordered" evidence="1">
    <location>
        <begin position="718"/>
        <end position="753"/>
    </location>
</feature>
<feature type="compositionally biased region" description="Basic and acidic residues" evidence="1">
    <location>
        <begin position="718"/>
        <end position="740"/>
    </location>
</feature>
<protein>
    <submittedName>
        <fullName evidence="2">Uncharacterized protein</fullName>
    </submittedName>
</protein>
<organism evidence="2 3">
    <name type="scientific">Penstemon davidsonii</name>
    <dbReference type="NCBI Taxonomy" id="160366"/>
    <lineage>
        <taxon>Eukaryota</taxon>
        <taxon>Viridiplantae</taxon>
        <taxon>Streptophyta</taxon>
        <taxon>Embryophyta</taxon>
        <taxon>Tracheophyta</taxon>
        <taxon>Spermatophyta</taxon>
        <taxon>Magnoliopsida</taxon>
        <taxon>eudicotyledons</taxon>
        <taxon>Gunneridae</taxon>
        <taxon>Pentapetalae</taxon>
        <taxon>asterids</taxon>
        <taxon>lamiids</taxon>
        <taxon>Lamiales</taxon>
        <taxon>Plantaginaceae</taxon>
        <taxon>Cheloneae</taxon>
        <taxon>Penstemon</taxon>
    </lineage>
</organism>
<feature type="compositionally biased region" description="Polar residues" evidence="1">
    <location>
        <begin position="122"/>
        <end position="133"/>
    </location>
</feature>
<keyword evidence="3" id="KW-1185">Reference proteome</keyword>
<proteinExistence type="predicted"/>
<feature type="compositionally biased region" description="Polar residues" evidence="1">
    <location>
        <begin position="490"/>
        <end position="501"/>
    </location>
</feature>
<name>A0ABR0DCR9_9LAMI</name>
<feature type="region of interest" description="Disordered" evidence="1">
    <location>
        <begin position="490"/>
        <end position="545"/>
    </location>
</feature>
<feature type="compositionally biased region" description="Basic residues" evidence="1">
    <location>
        <begin position="981"/>
        <end position="994"/>
    </location>
</feature>